<dbReference type="GO" id="GO:0090313">
    <property type="term" value="P:regulation of protein targeting to membrane"/>
    <property type="evidence" value="ECO:0007669"/>
    <property type="project" value="TreeGrafter"/>
</dbReference>
<dbReference type="OrthoDB" id="596403at2"/>
<dbReference type="AlphaFoldDB" id="A0A2W7N9I8"/>
<evidence type="ECO:0000313" key="5">
    <source>
        <dbReference type="Proteomes" id="UP000249239"/>
    </source>
</evidence>
<feature type="coiled-coil region" evidence="1">
    <location>
        <begin position="786"/>
        <end position="818"/>
    </location>
</feature>
<proteinExistence type="predicted"/>
<evidence type="ECO:0000256" key="2">
    <source>
        <dbReference type="SAM" id="Phobius"/>
    </source>
</evidence>
<dbReference type="Pfam" id="PF05170">
    <property type="entry name" value="AsmA"/>
    <property type="match status" value="1"/>
</dbReference>
<comment type="caution">
    <text evidence="4">The sequence shown here is derived from an EMBL/GenBank/DDBJ whole genome shotgun (WGS) entry which is preliminary data.</text>
</comment>
<dbReference type="InterPro" id="IPR052894">
    <property type="entry name" value="AsmA-related"/>
</dbReference>
<organism evidence="4 5">
    <name type="scientific">Breznakibacter xylanolyticus</name>
    <dbReference type="NCBI Taxonomy" id="990"/>
    <lineage>
        <taxon>Bacteria</taxon>
        <taxon>Pseudomonadati</taxon>
        <taxon>Bacteroidota</taxon>
        <taxon>Bacteroidia</taxon>
        <taxon>Marinilabiliales</taxon>
        <taxon>Marinilabiliaceae</taxon>
        <taxon>Breznakibacter</taxon>
    </lineage>
</organism>
<dbReference type="EMBL" id="QKZK01000025">
    <property type="protein sequence ID" value="PZX13524.1"/>
    <property type="molecule type" value="Genomic_DNA"/>
</dbReference>
<dbReference type="GO" id="GO:0005886">
    <property type="term" value="C:plasma membrane"/>
    <property type="evidence" value="ECO:0007669"/>
    <property type="project" value="TreeGrafter"/>
</dbReference>
<gene>
    <name evidence="4" type="ORF">LX69_02635</name>
</gene>
<feature type="transmembrane region" description="Helical" evidence="2">
    <location>
        <begin position="7"/>
        <end position="26"/>
    </location>
</feature>
<evidence type="ECO:0000256" key="1">
    <source>
        <dbReference type="SAM" id="Coils"/>
    </source>
</evidence>
<accession>A0A2W7N9I8</accession>
<keyword evidence="5" id="KW-1185">Reference proteome</keyword>
<dbReference type="Proteomes" id="UP000249239">
    <property type="component" value="Unassembled WGS sequence"/>
</dbReference>
<sequence length="837" mass="91704">MKKFFKIFFISIGVLLLLLIVLPFFFVGTIENKIKTEINNQLNAKVGWDKISLSLIRDFPNVSVGLEKLFVVGVNQFENDTLAAMDNFSVSINLKSVFSDNIQVNSIIVERPLVNAIVAADSTVNWDIMKPSTETEEPEDTTASSSFMANLQQLKITDGRVYYTDHTSQLVTGLEGLMVDMSGDLSASTTDLSIQTSIQNVFLTMEKSQYLNKLYVGASMKLASNLDSMTFRFVDGNIDLNKLSLGIDGSFAMLQEGYDMDLKLFARQTDFKTLLGLVPADMLKDFEAIKTSGKIALEATAKGTYVDEEHLPAFNLLMSVQDASFQYPDLPESIQNIQIVTKVNNPGGSADNTVVDVEKFHFEMAGNPFDASLNLKTPISNATFVGQANGTINLTSLKNAIPLDSMTVSGIVKANIQLGGDMKLIESENYEEIKADGSVVLSQFVYTASELPLPVYIDDATMNFSPRYLELANFTSRLGETDFTLNGRLENYLAYALKDGTLKGVLAHSSKNINVDQLMSLAGEDTTVAVADTTAMEVVAVPKNIDFVLNSRIGKLNYDKLIINNTAGKIIVRDGRVLLEGLNMNLLGGSMLLNGQYNTQDEKKPFVDFLIDAKQIDINLAANSFSVIDSLFPMAKLAKGNVSTKFTYNSLLGNDMMPVLSSVNGLGMLKSGGVEVSGSKVQSGLVSMLKDEKYNTLSLSNLLVNFKLENGNLFVQPFTTNIWGKNTSIEGRQGLDKTMEYKMTMPFSRQEVSKYAGMAGLSLSNSGADVPVTIAIKGTVTKPVLSLNANEAKEEIKEEIKQEVKKEVEKAVDKLKDDPAVKKTVDDAKNKLKNLFK</sequence>
<reference evidence="4 5" key="1">
    <citation type="submission" date="2018-06" db="EMBL/GenBank/DDBJ databases">
        <title>Genomic Encyclopedia of Archaeal and Bacterial Type Strains, Phase II (KMG-II): from individual species to whole genera.</title>
        <authorList>
            <person name="Goeker M."/>
        </authorList>
    </citation>
    <scope>NUCLEOTIDE SEQUENCE [LARGE SCALE GENOMIC DNA]</scope>
    <source>
        <strain evidence="4 5">DSM 6779</strain>
    </source>
</reference>
<keyword evidence="1" id="KW-0175">Coiled coil</keyword>
<dbReference type="PANTHER" id="PTHR30441:SF8">
    <property type="entry name" value="DUF748 DOMAIN-CONTAINING PROTEIN"/>
    <property type="match status" value="1"/>
</dbReference>
<feature type="domain" description="AsmA" evidence="3">
    <location>
        <begin position="1"/>
        <end position="181"/>
    </location>
</feature>
<dbReference type="PANTHER" id="PTHR30441">
    <property type="entry name" value="DUF748 DOMAIN-CONTAINING PROTEIN"/>
    <property type="match status" value="1"/>
</dbReference>
<dbReference type="InterPro" id="IPR007844">
    <property type="entry name" value="AsmA"/>
</dbReference>
<keyword evidence="2" id="KW-0812">Transmembrane</keyword>
<keyword evidence="2" id="KW-1133">Transmembrane helix</keyword>
<dbReference type="RefSeq" id="WP_111446478.1">
    <property type="nucleotide sequence ID" value="NZ_QKZK01000025.1"/>
</dbReference>
<evidence type="ECO:0000313" key="4">
    <source>
        <dbReference type="EMBL" id="PZX13524.1"/>
    </source>
</evidence>
<evidence type="ECO:0000259" key="3">
    <source>
        <dbReference type="Pfam" id="PF05170"/>
    </source>
</evidence>
<keyword evidence="2" id="KW-0472">Membrane</keyword>
<protein>
    <submittedName>
        <fullName evidence="4">AsmA-like protein</fullName>
    </submittedName>
</protein>
<name>A0A2W7N9I8_9BACT</name>